<sequence>MNALPGDIISEYVGGDVDNYDSELNERQREQHEYTESLTEKYGKFDQGSLSNGAHYAPESPFKDDGLICSSCVFFIGGHGCEVVDGNIEPEGICKLWIIPETLVGISKGRSNIMGPLMRNASHMHHTRLAAEAEAGKRYYADYHANSKYRSPGFLTGSNMASTNLRKPERPVKRKKKDHPIIAAHKRRRKGQKAVKNSIRNALRSRGAR</sequence>
<protein>
    <submittedName>
        <fullName evidence="2">Uncharacterized protein</fullName>
    </submittedName>
</protein>
<gene>
    <name evidence="2" type="ORF">UFOVP1279_3</name>
</gene>
<dbReference type="SUPFAM" id="SSF57652">
    <property type="entry name" value="HIPIP (high potential iron protein)"/>
    <property type="match status" value="1"/>
</dbReference>
<proteinExistence type="predicted"/>
<dbReference type="GO" id="GO:0009055">
    <property type="term" value="F:electron transfer activity"/>
    <property type="evidence" value="ECO:0007669"/>
    <property type="project" value="InterPro"/>
</dbReference>
<feature type="compositionally biased region" description="Basic residues" evidence="1">
    <location>
        <begin position="172"/>
        <end position="193"/>
    </location>
</feature>
<organism evidence="2">
    <name type="scientific">uncultured Caudovirales phage</name>
    <dbReference type="NCBI Taxonomy" id="2100421"/>
    <lineage>
        <taxon>Viruses</taxon>
        <taxon>Duplodnaviria</taxon>
        <taxon>Heunggongvirae</taxon>
        <taxon>Uroviricota</taxon>
        <taxon>Caudoviricetes</taxon>
        <taxon>Peduoviridae</taxon>
        <taxon>Maltschvirus</taxon>
        <taxon>Maltschvirus maltsch</taxon>
    </lineage>
</organism>
<name>A0A6J5RCV9_9CAUD</name>
<dbReference type="InterPro" id="IPR036369">
    <property type="entry name" value="HIPIP_sf"/>
</dbReference>
<dbReference type="EMBL" id="LR797224">
    <property type="protein sequence ID" value="CAB4194869.1"/>
    <property type="molecule type" value="Genomic_DNA"/>
</dbReference>
<dbReference type="GO" id="GO:0019646">
    <property type="term" value="P:aerobic electron transport chain"/>
    <property type="evidence" value="ECO:0007669"/>
    <property type="project" value="InterPro"/>
</dbReference>
<feature type="region of interest" description="Disordered" evidence="1">
    <location>
        <begin position="154"/>
        <end position="209"/>
    </location>
</feature>
<dbReference type="Gene3D" id="4.10.490.10">
    <property type="entry name" value="High potential iron-sulphur protein"/>
    <property type="match status" value="1"/>
</dbReference>
<evidence type="ECO:0000313" key="2">
    <source>
        <dbReference type="EMBL" id="CAB4194869.1"/>
    </source>
</evidence>
<feature type="compositionally biased region" description="Polar residues" evidence="1">
    <location>
        <begin position="156"/>
        <end position="165"/>
    </location>
</feature>
<reference evidence="2" key="1">
    <citation type="submission" date="2020-05" db="EMBL/GenBank/DDBJ databases">
        <authorList>
            <person name="Chiriac C."/>
            <person name="Salcher M."/>
            <person name="Ghai R."/>
            <person name="Kavagutti S V."/>
        </authorList>
    </citation>
    <scope>NUCLEOTIDE SEQUENCE</scope>
</reference>
<accession>A0A6J5RCV9</accession>
<evidence type="ECO:0000256" key="1">
    <source>
        <dbReference type="SAM" id="MobiDB-lite"/>
    </source>
</evidence>